<dbReference type="EMBL" id="KN831787">
    <property type="protein sequence ID" value="KIM38970.1"/>
    <property type="molecule type" value="Genomic_DNA"/>
</dbReference>
<accession>A0A0C3BQN3</accession>
<keyword evidence="5 8" id="KW-0010">Activator</keyword>
<proteinExistence type="inferred from homology"/>
<feature type="coiled-coil region" evidence="9">
    <location>
        <begin position="93"/>
        <end position="120"/>
    </location>
</feature>
<keyword evidence="4 8" id="KW-0805">Transcription regulation</keyword>
<dbReference type="SUPFAM" id="SSF140718">
    <property type="entry name" value="Mediator hinge subcomplex-like"/>
    <property type="match status" value="1"/>
</dbReference>
<dbReference type="Gene3D" id="6.10.280.10">
    <property type="entry name" value="Mediator complex, subunit Med21"/>
    <property type="match status" value="1"/>
</dbReference>
<comment type="subcellular location">
    <subcellularLocation>
        <location evidence="1 8">Nucleus</location>
    </subcellularLocation>
</comment>
<comment type="function">
    <text evidence="8">Component of the Mediator complex, a coactivator involved in the regulated transcription of nearly all RNA polymerase II-dependent genes. Mediator functions as a bridge to convey information from gene-specific regulatory proteins to the basal RNA polymerase II transcription machinery. Mediator is recruited to promoters by direct interactions with regulatory proteins and serves as a scaffold for the assembly of a functional preinitiation complex with RNA polymerase II and the general transcription factors.</text>
</comment>
<keyword evidence="6 8" id="KW-0804">Transcription</keyword>
<evidence type="ECO:0000256" key="3">
    <source>
        <dbReference type="ARBA" id="ARBA00019691"/>
    </source>
</evidence>
<evidence type="ECO:0000313" key="11">
    <source>
        <dbReference type="Proteomes" id="UP000053424"/>
    </source>
</evidence>
<dbReference type="HOGENOM" id="CLU_094271_2_0_1"/>
<comment type="subunit">
    <text evidence="8">Component of the Mediator complex.</text>
</comment>
<keyword evidence="11" id="KW-1185">Reference proteome</keyword>
<protein>
    <recommendedName>
        <fullName evidence="3 8">Mediator of RNA polymerase II transcription subunit 21</fullName>
    </recommendedName>
</protein>
<dbReference type="AlphaFoldDB" id="A0A0C3BQN3"/>
<evidence type="ECO:0000256" key="9">
    <source>
        <dbReference type="SAM" id="Coils"/>
    </source>
</evidence>
<evidence type="ECO:0000256" key="8">
    <source>
        <dbReference type="RuleBase" id="RU366036"/>
    </source>
</evidence>
<keyword evidence="9" id="KW-0175">Coiled coil</keyword>
<organism evidence="10 11">
    <name type="scientific">Hebeloma cylindrosporum</name>
    <dbReference type="NCBI Taxonomy" id="76867"/>
    <lineage>
        <taxon>Eukaryota</taxon>
        <taxon>Fungi</taxon>
        <taxon>Dikarya</taxon>
        <taxon>Basidiomycota</taxon>
        <taxon>Agaricomycotina</taxon>
        <taxon>Agaricomycetes</taxon>
        <taxon>Agaricomycetidae</taxon>
        <taxon>Agaricales</taxon>
        <taxon>Agaricineae</taxon>
        <taxon>Hymenogastraceae</taxon>
        <taxon>Hebeloma</taxon>
    </lineage>
</organism>
<dbReference type="PANTHER" id="PTHR13381:SF0">
    <property type="entry name" value="MEDIATOR OF RNA POLYMERASE II TRANSCRIPTION SUBUNIT 21"/>
    <property type="match status" value="1"/>
</dbReference>
<keyword evidence="7 8" id="KW-0539">Nucleus</keyword>
<dbReference type="InterPro" id="IPR021384">
    <property type="entry name" value="Mediator_Med21"/>
</dbReference>
<dbReference type="GO" id="GO:0003712">
    <property type="term" value="F:transcription coregulator activity"/>
    <property type="evidence" value="ECO:0007669"/>
    <property type="project" value="TreeGrafter"/>
</dbReference>
<dbReference type="Pfam" id="PF11221">
    <property type="entry name" value="Med21"/>
    <property type="match status" value="1"/>
</dbReference>
<dbReference type="PANTHER" id="PTHR13381">
    <property type="entry name" value="RNA POLYMERASE II HOLOENZYME COMPONENT SRB7"/>
    <property type="match status" value="1"/>
</dbReference>
<evidence type="ECO:0000256" key="2">
    <source>
        <dbReference type="ARBA" id="ARBA00005770"/>
    </source>
</evidence>
<dbReference type="Proteomes" id="UP000053424">
    <property type="component" value="Unassembled WGS sequence"/>
</dbReference>
<reference evidence="10 11" key="1">
    <citation type="submission" date="2014-04" db="EMBL/GenBank/DDBJ databases">
        <authorList>
            <consortium name="DOE Joint Genome Institute"/>
            <person name="Kuo A."/>
            <person name="Gay G."/>
            <person name="Dore J."/>
            <person name="Kohler A."/>
            <person name="Nagy L.G."/>
            <person name="Floudas D."/>
            <person name="Copeland A."/>
            <person name="Barry K.W."/>
            <person name="Cichocki N."/>
            <person name="Veneault-Fourrey C."/>
            <person name="LaButti K."/>
            <person name="Lindquist E.A."/>
            <person name="Lipzen A."/>
            <person name="Lundell T."/>
            <person name="Morin E."/>
            <person name="Murat C."/>
            <person name="Sun H."/>
            <person name="Tunlid A."/>
            <person name="Henrissat B."/>
            <person name="Grigoriev I.V."/>
            <person name="Hibbett D.S."/>
            <person name="Martin F."/>
            <person name="Nordberg H.P."/>
            <person name="Cantor M.N."/>
            <person name="Hua S.X."/>
        </authorList>
    </citation>
    <scope>NUCLEOTIDE SEQUENCE [LARGE SCALE GENOMIC DNA]</scope>
    <source>
        <strain evidence="11">h7</strain>
    </source>
</reference>
<evidence type="ECO:0000256" key="5">
    <source>
        <dbReference type="ARBA" id="ARBA00023159"/>
    </source>
</evidence>
<dbReference type="GO" id="GO:0006357">
    <property type="term" value="P:regulation of transcription by RNA polymerase II"/>
    <property type="evidence" value="ECO:0007669"/>
    <property type="project" value="TreeGrafter"/>
</dbReference>
<reference evidence="11" key="2">
    <citation type="submission" date="2015-01" db="EMBL/GenBank/DDBJ databases">
        <title>Evolutionary Origins and Diversification of the Mycorrhizal Mutualists.</title>
        <authorList>
            <consortium name="DOE Joint Genome Institute"/>
            <consortium name="Mycorrhizal Genomics Consortium"/>
            <person name="Kohler A."/>
            <person name="Kuo A."/>
            <person name="Nagy L.G."/>
            <person name="Floudas D."/>
            <person name="Copeland A."/>
            <person name="Barry K.W."/>
            <person name="Cichocki N."/>
            <person name="Veneault-Fourrey C."/>
            <person name="LaButti K."/>
            <person name="Lindquist E.A."/>
            <person name="Lipzen A."/>
            <person name="Lundell T."/>
            <person name="Morin E."/>
            <person name="Murat C."/>
            <person name="Riley R."/>
            <person name="Ohm R."/>
            <person name="Sun H."/>
            <person name="Tunlid A."/>
            <person name="Henrissat B."/>
            <person name="Grigoriev I.V."/>
            <person name="Hibbett D.S."/>
            <person name="Martin F."/>
        </authorList>
    </citation>
    <scope>NUCLEOTIDE SEQUENCE [LARGE SCALE GENOMIC DNA]</scope>
    <source>
        <strain evidence="11">h7</strain>
    </source>
</reference>
<sequence length="151" mass="17466">MLQELSHMDRITQLQDEIQHLLTIMSNSIAYLTSRSTFLQVSPEVPVTKQRNPEKFDPPDVFEANQKELVTDLIVKAKQIEYLINSLPEPEPEEQQAKRLQELEDEMQIANAQYIRAVNRAKDLHAQISEVLNMMLVETDVDLVEPKLEPE</sequence>
<comment type="similarity">
    <text evidence="2 8">Belongs to the Mediator complex subunit 21 family.</text>
</comment>
<gene>
    <name evidence="10" type="ORF">M413DRAFT_75173</name>
</gene>
<dbReference type="GO" id="GO:0016592">
    <property type="term" value="C:mediator complex"/>
    <property type="evidence" value="ECO:0007669"/>
    <property type="project" value="UniProtKB-UniRule"/>
</dbReference>
<dbReference type="STRING" id="686832.A0A0C3BQN3"/>
<evidence type="ECO:0000256" key="6">
    <source>
        <dbReference type="ARBA" id="ARBA00023163"/>
    </source>
</evidence>
<dbReference type="OrthoDB" id="526653at2759"/>
<evidence type="ECO:0000256" key="1">
    <source>
        <dbReference type="ARBA" id="ARBA00004123"/>
    </source>
</evidence>
<dbReference type="InterPro" id="IPR037212">
    <property type="entry name" value="Med7/Med21-like"/>
</dbReference>
<evidence type="ECO:0000313" key="10">
    <source>
        <dbReference type="EMBL" id="KIM38970.1"/>
    </source>
</evidence>
<evidence type="ECO:0000256" key="4">
    <source>
        <dbReference type="ARBA" id="ARBA00023015"/>
    </source>
</evidence>
<name>A0A0C3BQN3_HEBCY</name>
<evidence type="ECO:0000256" key="7">
    <source>
        <dbReference type="ARBA" id="ARBA00023242"/>
    </source>
</evidence>